<protein>
    <submittedName>
        <fullName evidence="8">ATP-dependent Clp protease ATP-binding subunit</fullName>
    </submittedName>
</protein>
<dbReference type="FunFam" id="3.40.50.300:FF:000025">
    <property type="entry name" value="ATP-dependent Clp protease subunit"/>
    <property type="match status" value="1"/>
</dbReference>
<dbReference type="GO" id="GO:0008233">
    <property type="term" value="F:peptidase activity"/>
    <property type="evidence" value="ECO:0007669"/>
    <property type="project" value="UniProtKB-KW"/>
</dbReference>
<dbReference type="CDD" id="cd19499">
    <property type="entry name" value="RecA-like_ClpB_Hsp104-like"/>
    <property type="match status" value="1"/>
</dbReference>
<dbReference type="EMBL" id="MBEW02000001">
    <property type="protein sequence ID" value="RDY22153.1"/>
    <property type="molecule type" value="Genomic_DNA"/>
</dbReference>
<dbReference type="InterPro" id="IPR019489">
    <property type="entry name" value="Clp_ATPase_C"/>
</dbReference>
<dbReference type="SUPFAM" id="SSF81923">
    <property type="entry name" value="Double Clp-N motif"/>
    <property type="match status" value="1"/>
</dbReference>
<accession>A0A371INU3</accession>
<comment type="caution">
    <text evidence="8">The sequence shown here is derived from an EMBL/GenBank/DDBJ whole genome shotgun (WGS) entry which is preliminary data.</text>
</comment>
<evidence type="ECO:0000313" key="8">
    <source>
        <dbReference type="EMBL" id="RDY22153.1"/>
    </source>
</evidence>
<evidence type="ECO:0000313" key="9">
    <source>
        <dbReference type="Proteomes" id="UP000093352"/>
    </source>
</evidence>
<dbReference type="PROSITE" id="PS51903">
    <property type="entry name" value="CLP_R"/>
    <property type="match status" value="1"/>
</dbReference>
<name>A0A371INU3_9FIRM</name>
<dbReference type="GO" id="GO:0005524">
    <property type="term" value="F:ATP binding"/>
    <property type="evidence" value="ECO:0007669"/>
    <property type="project" value="UniProtKB-KW"/>
</dbReference>
<dbReference type="GO" id="GO:0034605">
    <property type="term" value="P:cellular response to heat"/>
    <property type="evidence" value="ECO:0007669"/>
    <property type="project" value="TreeGrafter"/>
</dbReference>
<dbReference type="Gene3D" id="1.10.8.60">
    <property type="match status" value="2"/>
</dbReference>
<evidence type="ECO:0000256" key="1">
    <source>
        <dbReference type="ARBA" id="ARBA00022737"/>
    </source>
</evidence>
<reference evidence="8 9" key="1">
    <citation type="journal article" date="2016" name="Genome Announc.">
        <title>Draft Genome Sequence of Criibacterium bergeronii gen. nov., sp. nov., Strain CCRI-22567T, Isolated from a Vaginal Sample from a Woman with Bacterial Vaginosis.</title>
        <authorList>
            <person name="Maheux A.F."/>
            <person name="Berube E."/>
            <person name="Boudreau D.K."/>
            <person name="Raymond F."/>
            <person name="Corbeil J."/>
            <person name="Roy P.H."/>
            <person name="Boissinot M."/>
            <person name="Omar R.F."/>
        </authorList>
    </citation>
    <scope>NUCLEOTIDE SEQUENCE [LARGE SCALE GENOMIC DNA]</scope>
    <source>
        <strain evidence="8 9">CCRI-22567</strain>
    </source>
</reference>
<dbReference type="Pfam" id="PF10431">
    <property type="entry name" value="ClpB_D2-small"/>
    <property type="match status" value="1"/>
</dbReference>
<dbReference type="CDD" id="cd00009">
    <property type="entry name" value="AAA"/>
    <property type="match status" value="1"/>
</dbReference>
<gene>
    <name evidence="8" type="ORF">BBG48_000080</name>
</gene>
<dbReference type="GO" id="GO:0005737">
    <property type="term" value="C:cytoplasm"/>
    <property type="evidence" value="ECO:0007669"/>
    <property type="project" value="TreeGrafter"/>
</dbReference>
<dbReference type="InterPro" id="IPR003593">
    <property type="entry name" value="AAA+_ATPase"/>
</dbReference>
<dbReference type="Gene3D" id="3.40.50.300">
    <property type="entry name" value="P-loop containing nucleotide triphosphate hydrolases"/>
    <property type="match status" value="2"/>
</dbReference>
<dbReference type="SMART" id="SM00382">
    <property type="entry name" value="AAA"/>
    <property type="match status" value="2"/>
</dbReference>
<dbReference type="InterPro" id="IPR050130">
    <property type="entry name" value="ClpA_ClpB"/>
</dbReference>
<organism evidence="8 9">
    <name type="scientific">Criibacterium bergeronii</name>
    <dbReference type="NCBI Taxonomy" id="1871336"/>
    <lineage>
        <taxon>Bacteria</taxon>
        <taxon>Bacillati</taxon>
        <taxon>Bacillota</taxon>
        <taxon>Clostridia</taxon>
        <taxon>Peptostreptococcales</taxon>
        <taxon>Filifactoraceae</taxon>
        <taxon>Criibacterium</taxon>
    </lineage>
</organism>
<dbReference type="GO" id="GO:0016887">
    <property type="term" value="F:ATP hydrolysis activity"/>
    <property type="evidence" value="ECO:0007669"/>
    <property type="project" value="InterPro"/>
</dbReference>
<dbReference type="Pfam" id="PF02861">
    <property type="entry name" value="Clp_N"/>
    <property type="match status" value="1"/>
</dbReference>
<dbReference type="GO" id="GO:0006508">
    <property type="term" value="P:proteolysis"/>
    <property type="evidence" value="ECO:0007669"/>
    <property type="project" value="UniProtKB-KW"/>
</dbReference>
<feature type="coiled-coil region" evidence="6">
    <location>
        <begin position="425"/>
        <end position="471"/>
    </location>
</feature>
<dbReference type="Pfam" id="PF07724">
    <property type="entry name" value="AAA_2"/>
    <property type="match status" value="1"/>
</dbReference>
<dbReference type="InterPro" id="IPR003959">
    <property type="entry name" value="ATPase_AAA_core"/>
</dbReference>
<keyword evidence="6" id="KW-0175">Coiled coil</keyword>
<evidence type="ECO:0000259" key="7">
    <source>
        <dbReference type="PROSITE" id="PS51903"/>
    </source>
</evidence>
<dbReference type="InterPro" id="IPR027417">
    <property type="entry name" value="P-loop_NTPase"/>
</dbReference>
<feature type="domain" description="Clp R" evidence="7">
    <location>
        <begin position="1"/>
        <end position="144"/>
    </location>
</feature>
<dbReference type="InterPro" id="IPR036628">
    <property type="entry name" value="Clp_N_dom_sf"/>
</dbReference>
<keyword evidence="8" id="KW-0378">Hydrolase</keyword>
<keyword evidence="2" id="KW-0547">Nucleotide-binding</keyword>
<evidence type="ECO:0000256" key="4">
    <source>
        <dbReference type="ARBA" id="ARBA00023186"/>
    </source>
</evidence>
<dbReference type="Proteomes" id="UP000093352">
    <property type="component" value="Unassembled WGS sequence"/>
</dbReference>
<dbReference type="SMART" id="SM01086">
    <property type="entry name" value="ClpB_D2-small"/>
    <property type="match status" value="1"/>
</dbReference>
<sequence>METFTSFSKRLLNLSAQEASGLYHNIVDSEHLLIVLAKQDDNFLIDKILLRNGLDSDFVTEQVLKLNPKGKSLQNMFTYSDNIKKIFEDSITLSRQLGFNNVGLEHVLLSILKNNNLAKYILNKNDIYDDYVEREIIDYKNKIDLAQLYKVGQPNLDGQGENGFKTPQEKKEGELEKFTKNITHLAKENQLDIITMRDAEIERVTHILARREKNTPLIVGESGVGKTALIYGLAQKIVKNEVPEFLKHNEILQLDVSKVISGTKYKGELEERIGKLLEEIKNRSKTIIFIDNFQSLSIIASQENTAEAGNMLKQALVDKQIKIIGVCSTSDYKRYIFRDHDLKRRLQEVDLNEPSIEQAISMIAGNISTLQDYYDLDIPKDTIEYAVKYSKRYLSTKFLPDSAIDILDETAASKVVSRNETYLKIRDIVKQTRNIEDNLKHLHEEDVSRLKKDMEKKLDDLAAELSIYESADIEKYDLQSSIRSEDIAATISIVTGIPVEKISKSETKKILSIDTELARQIIGQKSAVDSVSRAIKRSRTGIKDPRKPIGSFIFIGPTGVGKTELAKALARQLFDDENSLIRLDMSEYSQPFDATKIIGSPPGYVGHKEGGQLTEQVLKKPYSIVLFDEIEKAHPEIFNLLLQILDEGTLTDSKGVKVDFKNTIIIMTSNLGATKIMNKNILGFSNIDEKSNQVEKDQEFKNALKKYFKAEFLNRVDEIISFRQLSREDVGKIIKLLVEKLQDRLTEKQILIDIDEKAVELLVKIGFSEEYGARPLNRAIQTNIEDVLAQKILLEEIKPKNTVQITANEDKFDFNVVEKEG</sequence>
<evidence type="ECO:0000256" key="2">
    <source>
        <dbReference type="ARBA" id="ARBA00022741"/>
    </source>
</evidence>
<proteinExistence type="predicted"/>
<dbReference type="InterPro" id="IPR004176">
    <property type="entry name" value="Clp_R_N"/>
</dbReference>
<dbReference type="InterPro" id="IPR041546">
    <property type="entry name" value="ClpA/ClpB_AAA_lid"/>
</dbReference>
<dbReference type="PANTHER" id="PTHR11638">
    <property type="entry name" value="ATP-DEPENDENT CLP PROTEASE"/>
    <property type="match status" value="1"/>
</dbReference>
<dbReference type="AlphaFoldDB" id="A0A371INU3"/>
<evidence type="ECO:0000256" key="5">
    <source>
        <dbReference type="PROSITE-ProRule" id="PRU01251"/>
    </source>
</evidence>
<dbReference type="Gene3D" id="4.10.860.10">
    <property type="entry name" value="UVR domain"/>
    <property type="match status" value="1"/>
</dbReference>
<keyword evidence="9" id="KW-1185">Reference proteome</keyword>
<dbReference type="PRINTS" id="PR00300">
    <property type="entry name" value="CLPPROTEASEA"/>
</dbReference>
<evidence type="ECO:0000256" key="6">
    <source>
        <dbReference type="SAM" id="Coils"/>
    </source>
</evidence>
<keyword evidence="4" id="KW-0143">Chaperone</keyword>
<keyword evidence="3 8" id="KW-0067">ATP-binding</keyword>
<dbReference type="Gene3D" id="1.10.1780.10">
    <property type="entry name" value="Clp, N-terminal domain"/>
    <property type="match status" value="1"/>
</dbReference>
<dbReference type="Pfam" id="PF00004">
    <property type="entry name" value="AAA"/>
    <property type="match status" value="1"/>
</dbReference>
<keyword evidence="8" id="KW-0645">Protease</keyword>
<dbReference type="SUPFAM" id="SSF52540">
    <property type="entry name" value="P-loop containing nucleoside triphosphate hydrolases"/>
    <property type="match status" value="2"/>
</dbReference>
<dbReference type="InterPro" id="IPR001270">
    <property type="entry name" value="ClpA/B"/>
</dbReference>
<evidence type="ECO:0000256" key="3">
    <source>
        <dbReference type="ARBA" id="ARBA00022840"/>
    </source>
</evidence>
<dbReference type="STRING" id="1871336.BBG48_00380"/>
<dbReference type="Pfam" id="PF17871">
    <property type="entry name" value="AAA_lid_9"/>
    <property type="match status" value="1"/>
</dbReference>
<keyword evidence="1 5" id="KW-0677">Repeat</keyword>
<dbReference type="PANTHER" id="PTHR11638:SF18">
    <property type="entry name" value="HEAT SHOCK PROTEIN 104"/>
    <property type="match status" value="1"/>
</dbReference>
<dbReference type="RefSeq" id="WP_068911445.1">
    <property type="nucleotide sequence ID" value="NZ_MBEW02000001.1"/>
</dbReference>